<reference evidence="2" key="1">
    <citation type="submission" date="2011-07" db="EMBL/GenBank/DDBJ databases">
        <authorList>
            <consortium name="Caenorhabditis brenneri Sequencing and Analysis Consortium"/>
            <person name="Wilson R.K."/>
        </authorList>
    </citation>
    <scope>NUCLEOTIDE SEQUENCE [LARGE SCALE GENOMIC DNA]</scope>
    <source>
        <strain evidence="2">PB2801</strain>
    </source>
</reference>
<evidence type="ECO:0000313" key="2">
    <source>
        <dbReference type="Proteomes" id="UP000008068"/>
    </source>
</evidence>
<evidence type="ECO:0000313" key="1">
    <source>
        <dbReference type="EMBL" id="EGT46876.1"/>
    </source>
</evidence>
<sequence length="66" mass="7108">MPTSAIPTPTPPTLTVSKTMYQYSKTKRFLQAKTCSSSSKNPANSVPLKVEIGNAKDITKAVPQKV</sequence>
<organism evidence="2">
    <name type="scientific">Caenorhabditis brenneri</name>
    <name type="common">Nematode worm</name>
    <dbReference type="NCBI Taxonomy" id="135651"/>
    <lineage>
        <taxon>Eukaryota</taxon>
        <taxon>Metazoa</taxon>
        <taxon>Ecdysozoa</taxon>
        <taxon>Nematoda</taxon>
        <taxon>Chromadorea</taxon>
        <taxon>Rhabditida</taxon>
        <taxon>Rhabditina</taxon>
        <taxon>Rhabditomorpha</taxon>
        <taxon>Rhabditoidea</taxon>
        <taxon>Rhabditidae</taxon>
        <taxon>Peloderinae</taxon>
        <taxon>Caenorhabditis</taxon>
    </lineage>
</organism>
<proteinExistence type="predicted"/>
<dbReference type="HOGENOM" id="CLU_2833436_0_0_1"/>
<dbReference type="EMBL" id="GL380110">
    <property type="protein sequence ID" value="EGT46876.1"/>
    <property type="molecule type" value="Genomic_DNA"/>
</dbReference>
<keyword evidence="2" id="KW-1185">Reference proteome</keyword>
<name>G0P799_CAEBE</name>
<accession>G0P799</accession>
<dbReference type="Proteomes" id="UP000008068">
    <property type="component" value="Unassembled WGS sequence"/>
</dbReference>
<dbReference type="AlphaFoldDB" id="G0P799"/>
<protein>
    <submittedName>
        <fullName evidence="1">Uncharacterized protein</fullName>
    </submittedName>
</protein>
<dbReference type="InParanoid" id="G0P799"/>
<gene>
    <name evidence="1" type="ORF">CAEBREN_04742</name>
</gene>